<evidence type="ECO:0000313" key="2">
    <source>
        <dbReference type="Proteomes" id="UP001303115"/>
    </source>
</evidence>
<dbReference type="Pfam" id="PF13095">
    <property type="entry name" value="FTA2"/>
    <property type="match status" value="1"/>
</dbReference>
<gene>
    <name evidence="1" type="ORF">C8A01DRAFT_21077</name>
</gene>
<dbReference type="SUPFAM" id="SSF56112">
    <property type="entry name" value="Protein kinase-like (PK-like)"/>
    <property type="match status" value="1"/>
</dbReference>
<protein>
    <submittedName>
        <fullName evidence="1">Kinetochore Sim4 complex subunit FTA2-domain-containing protein</fullName>
    </submittedName>
</protein>
<proteinExistence type="predicted"/>
<accession>A0AAN6P4S4</accession>
<dbReference type="InterPro" id="IPR011009">
    <property type="entry name" value="Kinase-like_dom_sf"/>
</dbReference>
<dbReference type="InterPro" id="IPR025213">
    <property type="entry name" value="Sim4_Fta2"/>
</dbReference>
<evidence type="ECO:0000313" key="1">
    <source>
        <dbReference type="EMBL" id="KAK4031759.1"/>
    </source>
</evidence>
<dbReference type="AlphaFoldDB" id="A0AAN6P4S4"/>
<comment type="caution">
    <text evidence="1">The sequence shown here is derived from an EMBL/GenBank/DDBJ whole genome shotgun (WGS) entry which is preliminary data.</text>
</comment>
<organism evidence="1 2">
    <name type="scientific">Parachaetomium inaequale</name>
    <dbReference type="NCBI Taxonomy" id="2588326"/>
    <lineage>
        <taxon>Eukaryota</taxon>
        <taxon>Fungi</taxon>
        <taxon>Dikarya</taxon>
        <taxon>Ascomycota</taxon>
        <taxon>Pezizomycotina</taxon>
        <taxon>Sordariomycetes</taxon>
        <taxon>Sordariomycetidae</taxon>
        <taxon>Sordariales</taxon>
        <taxon>Chaetomiaceae</taxon>
        <taxon>Parachaetomium</taxon>
    </lineage>
</organism>
<reference evidence="2" key="1">
    <citation type="journal article" date="2023" name="Mol. Phylogenet. Evol.">
        <title>Genome-scale phylogeny and comparative genomics of the fungal order Sordariales.</title>
        <authorList>
            <person name="Hensen N."/>
            <person name="Bonometti L."/>
            <person name="Westerberg I."/>
            <person name="Brannstrom I.O."/>
            <person name="Guillou S."/>
            <person name="Cros-Aarteil S."/>
            <person name="Calhoun S."/>
            <person name="Haridas S."/>
            <person name="Kuo A."/>
            <person name="Mondo S."/>
            <person name="Pangilinan J."/>
            <person name="Riley R."/>
            <person name="LaButti K."/>
            <person name="Andreopoulos B."/>
            <person name="Lipzen A."/>
            <person name="Chen C."/>
            <person name="Yan M."/>
            <person name="Daum C."/>
            <person name="Ng V."/>
            <person name="Clum A."/>
            <person name="Steindorff A."/>
            <person name="Ohm R.A."/>
            <person name="Martin F."/>
            <person name="Silar P."/>
            <person name="Natvig D.O."/>
            <person name="Lalanne C."/>
            <person name="Gautier V."/>
            <person name="Ament-Velasquez S.L."/>
            <person name="Kruys A."/>
            <person name="Hutchinson M.I."/>
            <person name="Powell A.J."/>
            <person name="Barry K."/>
            <person name="Miller A.N."/>
            <person name="Grigoriev I.V."/>
            <person name="Debuchy R."/>
            <person name="Gladieux P."/>
            <person name="Hiltunen Thoren M."/>
            <person name="Johannesson H."/>
        </authorList>
    </citation>
    <scope>NUCLEOTIDE SEQUENCE [LARGE SCALE GENOMIC DNA]</scope>
    <source>
        <strain evidence="2">CBS 284.82</strain>
    </source>
</reference>
<dbReference type="EMBL" id="MU854708">
    <property type="protein sequence ID" value="KAK4031759.1"/>
    <property type="molecule type" value="Genomic_DNA"/>
</dbReference>
<keyword evidence="2" id="KW-1185">Reference proteome</keyword>
<sequence>MAGRQKARRVRRLLPLPRCDGPKLHPFEHQNAPIEWLERLAGDRGSQSGGEGSVFKVRINSRLYALKVFKFFNPLTADNNWDMMVDDSVPLKTVIFHIDPFYAECRAYGRIKQAQGERRLKREVVVPCHGYLFLQERDAQLLREKGVDLDDGVVDNGLLRVNKEDGRVRAIVKDFVPGGAGIDTTRSLRKILRDIRSLNKLGIYVRDIRADNFRAGQLVDFGLSHTEPHCVLDSLDEGMVRHYKVEDLVMFDNMVVEEGLVTNVRAMPNRAYCLKLRSRSR</sequence>
<name>A0AAN6P4S4_9PEZI</name>
<dbReference type="Proteomes" id="UP001303115">
    <property type="component" value="Unassembled WGS sequence"/>
</dbReference>